<dbReference type="InterPro" id="IPR036163">
    <property type="entry name" value="HMA_dom_sf"/>
</dbReference>
<dbReference type="OrthoDB" id="886532at2"/>
<protein>
    <recommendedName>
        <fullName evidence="3">Heavy-metal-associated domain-containing protein</fullName>
    </recommendedName>
</protein>
<dbReference type="SUPFAM" id="SSF55008">
    <property type="entry name" value="HMA, heavy metal-associated domain"/>
    <property type="match status" value="1"/>
</dbReference>
<name>A0A5B7ZXA5_9BACT</name>
<accession>A0A5B7ZXA5</accession>
<sequence>MLTFTRGKSLLVVVVLILLTWASWEDPSLHDYVEPVSILQLQIDGLRTPPQAVHLQQQMAAVPGVAACSINARTQLATLLYHAGTVSEAELLRVVSVGGVFAVAKLEPAPRTDERRQCPVPPGYTTALERIRFALNLRRLFVRI</sequence>
<organism evidence="1 2">
    <name type="scientific">Hymenobacter jejuensis</name>
    <dbReference type="NCBI Taxonomy" id="2502781"/>
    <lineage>
        <taxon>Bacteria</taxon>
        <taxon>Pseudomonadati</taxon>
        <taxon>Bacteroidota</taxon>
        <taxon>Cytophagia</taxon>
        <taxon>Cytophagales</taxon>
        <taxon>Hymenobacteraceae</taxon>
        <taxon>Hymenobacter</taxon>
    </lineage>
</organism>
<dbReference type="KEGG" id="hyj:FHG12_05035"/>
<proteinExistence type="predicted"/>
<gene>
    <name evidence="1" type="ORF">FHG12_05035</name>
</gene>
<dbReference type="AlphaFoldDB" id="A0A5B7ZXA5"/>
<evidence type="ECO:0000313" key="2">
    <source>
        <dbReference type="Proteomes" id="UP000305398"/>
    </source>
</evidence>
<dbReference type="EMBL" id="CP040896">
    <property type="protein sequence ID" value="QDA59507.1"/>
    <property type="molecule type" value="Genomic_DNA"/>
</dbReference>
<dbReference type="Proteomes" id="UP000305398">
    <property type="component" value="Chromosome"/>
</dbReference>
<evidence type="ECO:0000313" key="1">
    <source>
        <dbReference type="EMBL" id="QDA59507.1"/>
    </source>
</evidence>
<dbReference type="GO" id="GO:0046872">
    <property type="term" value="F:metal ion binding"/>
    <property type="evidence" value="ECO:0007669"/>
    <property type="project" value="InterPro"/>
</dbReference>
<keyword evidence="2" id="KW-1185">Reference proteome</keyword>
<dbReference type="RefSeq" id="WP_139514688.1">
    <property type="nucleotide sequence ID" value="NZ_CP040896.1"/>
</dbReference>
<evidence type="ECO:0008006" key="3">
    <source>
        <dbReference type="Google" id="ProtNLM"/>
    </source>
</evidence>
<reference evidence="1 2" key="1">
    <citation type="submission" date="2019-06" db="EMBL/GenBank/DDBJ databases">
        <authorList>
            <person name="Srinivasan S."/>
        </authorList>
    </citation>
    <scope>NUCLEOTIDE SEQUENCE [LARGE SCALE GENOMIC DNA]</scope>
    <source>
        <strain evidence="1 2">17J68-5</strain>
    </source>
</reference>